<evidence type="ECO:0000313" key="4">
    <source>
        <dbReference type="Proteomes" id="UP001165367"/>
    </source>
</evidence>
<dbReference type="PANTHER" id="PTHR30336:SF20">
    <property type="entry name" value="DUF218 DOMAIN-CONTAINING PROTEIN"/>
    <property type="match status" value="1"/>
</dbReference>
<evidence type="ECO:0000259" key="2">
    <source>
        <dbReference type="Pfam" id="PF02698"/>
    </source>
</evidence>
<keyword evidence="4" id="KW-1185">Reference proteome</keyword>
<evidence type="ECO:0000256" key="1">
    <source>
        <dbReference type="SAM" id="SignalP"/>
    </source>
</evidence>
<feature type="signal peptide" evidence="1">
    <location>
        <begin position="1"/>
        <end position="21"/>
    </location>
</feature>
<accession>A0ABS9KLN0</accession>
<dbReference type="InterPro" id="IPR051599">
    <property type="entry name" value="Cell_Envelope_Assoc"/>
</dbReference>
<comment type="caution">
    <text evidence="3">The sequence shown here is derived from an EMBL/GenBank/DDBJ whole genome shotgun (WGS) entry which is preliminary data.</text>
</comment>
<name>A0ABS9KLN0_9BACT</name>
<dbReference type="PANTHER" id="PTHR30336">
    <property type="entry name" value="INNER MEMBRANE PROTEIN, PROBABLE PERMEASE"/>
    <property type="match status" value="1"/>
</dbReference>
<organism evidence="3 4">
    <name type="scientific">Terrimonas ginsenosidimutans</name>
    <dbReference type="NCBI Taxonomy" id="2908004"/>
    <lineage>
        <taxon>Bacteria</taxon>
        <taxon>Pseudomonadati</taxon>
        <taxon>Bacteroidota</taxon>
        <taxon>Chitinophagia</taxon>
        <taxon>Chitinophagales</taxon>
        <taxon>Chitinophagaceae</taxon>
        <taxon>Terrimonas</taxon>
    </lineage>
</organism>
<dbReference type="EMBL" id="JAKLTR010000002">
    <property type="protein sequence ID" value="MCG2613220.1"/>
    <property type="molecule type" value="Genomic_DNA"/>
</dbReference>
<gene>
    <name evidence="3" type="ORF">LZZ85_02975</name>
</gene>
<dbReference type="Gene3D" id="3.40.50.620">
    <property type="entry name" value="HUPs"/>
    <property type="match status" value="1"/>
</dbReference>
<sequence>MSTLKLLSVCCCILLAQCAFAQSNHPDPRYKLLAGNNYVQSKNYYLLTLFQTLPDVKKILDADPFLSAMRRSKVDSINAGLKTCARDGFCYTRSLKFSQDEIKQVAAKLKALYQPGNALGKLVKDHLIPSGTYILFQDLPAAEMLEKAWTQDAEGINFAIGVYAEGQKPNYPNIDSISFDTRDAKDRNQFNPGYVSLLYNTSYLVAQENHKKPAFFEPSLTAALRFVEINEREQAADFEPMTEGENKAAFERVKTVKWANYKYSVIMLPGAGPEDPAVPLSAEGMLRCRLAAMQYHAGVAPYIVPSGGKVHPFKTKYCEATEMKIYLIEKCNVPANAIIIEPHARHTTTNMRNTVRLMFRYGIPMDKPGISCTTRGQSTMIEKTLIARCLRELNEAPYKNGIRLSETEVEFYPLLDALHINPKEPMDP</sequence>
<protein>
    <submittedName>
        <fullName evidence="3">YdcF family protein</fullName>
    </submittedName>
</protein>
<dbReference type="InterPro" id="IPR003848">
    <property type="entry name" value="DUF218"/>
</dbReference>
<keyword evidence="1" id="KW-0732">Signal</keyword>
<evidence type="ECO:0000313" key="3">
    <source>
        <dbReference type="EMBL" id="MCG2613220.1"/>
    </source>
</evidence>
<dbReference type="RefSeq" id="WP_237868449.1">
    <property type="nucleotide sequence ID" value="NZ_JAKLTR010000002.1"/>
</dbReference>
<feature type="chain" id="PRO_5047331824" evidence="1">
    <location>
        <begin position="22"/>
        <end position="428"/>
    </location>
</feature>
<reference evidence="3" key="1">
    <citation type="submission" date="2022-01" db="EMBL/GenBank/DDBJ databases">
        <authorList>
            <person name="Jo J.-H."/>
            <person name="Im W.-T."/>
        </authorList>
    </citation>
    <scope>NUCLEOTIDE SEQUENCE</scope>
    <source>
        <strain evidence="3">NA20</strain>
    </source>
</reference>
<dbReference type="Pfam" id="PF02698">
    <property type="entry name" value="DUF218"/>
    <property type="match status" value="1"/>
</dbReference>
<feature type="domain" description="DUF218" evidence="2">
    <location>
        <begin position="268"/>
        <end position="360"/>
    </location>
</feature>
<dbReference type="Proteomes" id="UP001165367">
    <property type="component" value="Unassembled WGS sequence"/>
</dbReference>
<proteinExistence type="predicted"/>
<dbReference type="InterPro" id="IPR014729">
    <property type="entry name" value="Rossmann-like_a/b/a_fold"/>
</dbReference>
<dbReference type="CDD" id="cd06259">
    <property type="entry name" value="YdcF-like"/>
    <property type="match status" value="1"/>
</dbReference>